<dbReference type="eggNOG" id="arCOG09752">
    <property type="taxonomic scope" value="Archaea"/>
</dbReference>
<reference evidence="2 3" key="1">
    <citation type="journal article" date="2014" name="PLoS ONE">
        <title>Genome Sequence of Candidatus Nitrososphaera evergladensis from Group I.1b Enriched from Everglades Soil Reveals Novel Genomic Features of the Ammonia-Oxidizing Archaea.</title>
        <authorList>
            <person name="Zhalnina K.V."/>
            <person name="Dias R."/>
            <person name="Leonard M.T."/>
            <person name="Dorr de Quadros P."/>
            <person name="Camargo F.A."/>
            <person name="Drew J.C."/>
            <person name="Farmerie W.G."/>
            <person name="Daroub S.H."/>
            <person name="Triplett E.W."/>
        </authorList>
    </citation>
    <scope>NUCLEOTIDE SEQUENCE [LARGE SCALE GENOMIC DNA]</scope>
    <source>
        <strain evidence="2 3">SR1</strain>
    </source>
</reference>
<keyword evidence="1" id="KW-0812">Transmembrane</keyword>
<dbReference type="OrthoDB" id="12278at2157"/>
<feature type="transmembrane region" description="Helical" evidence="1">
    <location>
        <begin position="12"/>
        <end position="38"/>
    </location>
</feature>
<accession>A0A075MM40</accession>
<gene>
    <name evidence="2" type="ORF">NTE_00236</name>
</gene>
<feature type="transmembrane region" description="Helical" evidence="1">
    <location>
        <begin position="58"/>
        <end position="85"/>
    </location>
</feature>
<keyword evidence="1" id="KW-0472">Membrane</keyword>
<dbReference type="AlphaFoldDB" id="A0A075MM40"/>
<sequence>MRTTTGTGTRPLGVSIIAILNVISGIIMLIGGTGLAAVGSALPTMTTVDPNAGGQMALVGLLGGGAAAVGAVLIVLGIVSFIVAWGLFKGKGWAWTVTIILSAISVIMGIVSLVGGNFGAIVNIIIAGVVIYYLYRPHVKAYFGKTATTSLV</sequence>
<evidence type="ECO:0008006" key="4">
    <source>
        <dbReference type="Google" id="ProtNLM"/>
    </source>
</evidence>
<evidence type="ECO:0000313" key="2">
    <source>
        <dbReference type="EMBL" id="AIF82318.1"/>
    </source>
</evidence>
<keyword evidence="3" id="KW-1185">Reference proteome</keyword>
<dbReference type="Proteomes" id="UP000028194">
    <property type="component" value="Chromosome"/>
</dbReference>
<evidence type="ECO:0000313" key="3">
    <source>
        <dbReference type="Proteomes" id="UP000028194"/>
    </source>
</evidence>
<dbReference type="HOGENOM" id="CLU_119855_0_0_2"/>
<feature type="transmembrane region" description="Helical" evidence="1">
    <location>
        <begin position="117"/>
        <end position="135"/>
    </location>
</feature>
<proteinExistence type="predicted"/>
<dbReference type="EMBL" id="CP007174">
    <property type="protein sequence ID" value="AIF82318.1"/>
    <property type="molecule type" value="Genomic_DNA"/>
</dbReference>
<dbReference type="KEGG" id="nev:NTE_00236"/>
<protein>
    <recommendedName>
        <fullName evidence="4">DUF2127 domain-containing protein</fullName>
    </recommendedName>
</protein>
<name>A0A075MM40_9ARCH</name>
<evidence type="ECO:0000256" key="1">
    <source>
        <dbReference type="SAM" id="Phobius"/>
    </source>
</evidence>
<keyword evidence="1" id="KW-1133">Transmembrane helix</keyword>
<feature type="transmembrane region" description="Helical" evidence="1">
    <location>
        <begin position="92"/>
        <end position="111"/>
    </location>
</feature>
<organism evidence="2 3">
    <name type="scientific">Candidatus Nitrososphaera evergladensis SR1</name>
    <dbReference type="NCBI Taxonomy" id="1459636"/>
    <lineage>
        <taxon>Archaea</taxon>
        <taxon>Nitrososphaerota</taxon>
        <taxon>Nitrososphaeria</taxon>
        <taxon>Nitrososphaerales</taxon>
        <taxon>Nitrososphaeraceae</taxon>
        <taxon>Nitrososphaera</taxon>
    </lineage>
</organism>